<evidence type="ECO:0000256" key="5">
    <source>
        <dbReference type="ARBA" id="ARBA00022801"/>
    </source>
</evidence>
<comment type="function">
    <text evidence="12">The main replicative DNA helicase, it participates in initiation and elongation during chromosome replication. Travels ahead of the DNA replisome, separating dsDNA into templates for DNA synthesis. A processive ATP-dependent 5'-3' DNA helicase it has DNA-dependent ATPase activity.</text>
</comment>
<dbReference type="CDD" id="cd00984">
    <property type="entry name" value="DnaB_C"/>
    <property type="match status" value="1"/>
</dbReference>
<dbReference type="GO" id="GO:0043139">
    <property type="term" value="F:5'-3' DNA helicase activity"/>
    <property type="evidence" value="ECO:0007669"/>
    <property type="project" value="UniProtKB-EC"/>
</dbReference>
<evidence type="ECO:0000256" key="3">
    <source>
        <dbReference type="ARBA" id="ARBA00022705"/>
    </source>
</evidence>
<dbReference type="GO" id="GO:0006269">
    <property type="term" value="P:DNA replication, synthesis of primer"/>
    <property type="evidence" value="ECO:0007669"/>
    <property type="project" value="UniProtKB-UniRule"/>
</dbReference>
<comment type="similarity">
    <text evidence="1 12">Belongs to the helicase family. DnaB subfamily.</text>
</comment>
<dbReference type="Gene3D" id="1.10.860.10">
    <property type="entry name" value="DNAb Helicase, Chain A"/>
    <property type="match status" value="1"/>
</dbReference>
<dbReference type="InterPro" id="IPR007693">
    <property type="entry name" value="DNA_helicase_DnaB-like_N"/>
</dbReference>
<accession>A0A380KIA5</accession>
<dbReference type="SUPFAM" id="SSF52540">
    <property type="entry name" value="P-loop containing nucleoside triphosphate hydrolases"/>
    <property type="match status" value="1"/>
</dbReference>
<dbReference type="SUPFAM" id="SSF48024">
    <property type="entry name" value="N-terminal domain of DnaB helicase"/>
    <property type="match status" value="1"/>
</dbReference>
<feature type="domain" description="SF4 helicase" evidence="13">
    <location>
        <begin position="176"/>
        <end position="447"/>
    </location>
</feature>
<evidence type="ECO:0000256" key="12">
    <source>
        <dbReference type="RuleBase" id="RU362085"/>
    </source>
</evidence>
<evidence type="ECO:0000256" key="1">
    <source>
        <dbReference type="ARBA" id="ARBA00008428"/>
    </source>
</evidence>
<evidence type="ECO:0000313" key="15">
    <source>
        <dbReference type="Proteomes" id="UP000254924"/>
    </source>
</evidence>
<comment type="catalytic activity">
    <reaction evidence="10 12">
        <text>ATP + H2O = ADP + phosphate + H(+)</text>
        <dbReference type="Rhea" id="RHEA:13065"/>
        <dbReference type="ChEBI" id="CHEBI:15377"/>
        <dbReference type="ChEBI" id="CHEBI:15378"/>
        <dbReference type="ChEBI" id="CHEBI:30616"/>
        <dbReference type="ChEBI" id="CHEBI:43474"/>
        <dbReference type="ChEBI" id="CHEBI:456216"/>
        <dbReference type="EC" id="5.6.2.3"/>
    </reaction>
</comment>
<proteinExistence type="inferred from homology"/>
<evidence type="ECO:0000256" key="10">
    <source>
        <dbReference type="ARBA" id="ARBA00048954"/>
    </source>
</evidence>
<evidence type="ECO:0000256" key="7">
    <source>
        <dbReference type="ARBA" id="ARBA00022840"/>
    </source>
</evidence>
<gene>
    <name evidence="14" type="primary">dnaC</name>
    <name evidence="14" type="ORF">NCTC12224_02716</name>
</gene>
<dbReference type="EC" id="5.6.2.3" evidence="11 12"/>
<dbReference type="EMBL" id="UHFN01000007">
    <property type="protein sequence ID" value="SUN63970.1"/>
    <property type="molecule type" value="Genomic_DNA"/>
</dbReference>
<keyword evidence="9" id="KW-0413">Isomerase</keyword>
<keyword evidence="5 12" id="KW-0378">Hydrolase</keyword>
<keyword evidence="2 12" id="KW-0639">Primosome</keyword>
<dbReference type="Pfam" id="PF00772">
    <property type="entry name" value="DnaB"/>
    <property type="match status" value="1"/>
</dbReference>
<dbReference type="GO" id="GO:0016887">
    <property type="term" value="F:ATP hydrolysis activity"/>
    <property type="evidence" value="ECO:0007669"/>
    <property type="project" value="RHEA"/>
</dbReference>
<evidence type="ECO:0000256" key="8">
    <source>
        <dbReference type="ARBA" id="ARBA00023125"/>
    </source>
</evidence>
<dbReference type="GeneID" id="78357935"/>
<dbReference type="InterPro" id="IPR036185">
    <property type="entry name" value="DNA_heli_DnaB-like_N_sf"/>
</dbReference>
<dbReference type="FunFam" id="1.10.860.10:FF:000001">
    <property type="entry name" value="Replicative DNA helicase"/>
    <property type="match status" value="1"/>
</dbReference>
<dbReference type="GO" id="GO:0003677">
    <property type="term" value="F:DNA binding"/>
    <property type="evidence" value="ECO:0007669"/>
    <property type="project" value="UniProtKB-UniRule"/>
</dbReference>
<protein>
    <recommendedName>
        <fullName evidence="11 12">Replicative DNA helicase</fullName>
        <ecNumber evidence="11 12">5.6.2.3</ecNumber>
    </recommendedName>
</protein>
<dbReference type="InterPro" id="IPR007694">
    <property type="entry name" value="DNA_helicase_DnaB-like_C"/>
</dbReference>
<dbReference type="GO" id="GO:1990077">
    <property type="term" value="C:primosome complex"/>
    <property type="evidence" value="ECO:0007669"/>
    <property type="project" value="UniProtKB-UniRule"/>
</dbReference>
<dbReference type="InterPro" id="IPR027417">
    <property type="entry name" value="P-loop_NTPase"/>
</dbReference>
<organism evidence="14 15">
    <name type="scientific">Streptococcus hyointestinalis</name>
    <dbReference type="NCBI Taxonomy" id="1337"/>
    <lineage>
        <taxon>Bacteria</taxon>
        <taxon>Bacillati</taxon>
        <taxon>Bacillota</taxon>
        <taxon>Bacilli</taxon>
        <taxon>Lactobacillales</taxon>
        <taxon>Streptococcaceae</taxon>
        <taxon>Streptococcus</taxon>
    </lineage>
</organism>
<dbReference type="GO" id="GO:0005829">
    <property type="term" value="C:cytosol"/>
    <property type="evidence" value="ECO:0007669"/>
    <property type="project" value="TreeGrafter"/>
</dbReference>
<dbReference type="NCBIfam" id="NF004384">
    <property type="entry name" value="PRK05748.1"/>
    <property type="match status" value="1"/>
</dbReference>
<dbReference type="PANTHER" id="PTHR30153">
    <property type="entry name" value="REPLICATIVE DNA HELICASE DNAB"/>
    <property type="match status" value="1"/>
</dbReference>
<evidence type="ECO:0000256" key="11">
    <source>
        <dbReference type="NCBIfam" id="TIGR00665"/>
    </source>
</evidence>
<keyword evidence="7 12" id="KW-0067">ATP-binding</keyword>
<evidence type="ECO:0000256" key="2">
    <source>
        <dbReference type="ARBA" id="ARBA00022515"/>
    </source>
</evidence>
<keyword evidence="8 12" id="KW-0238">DNA-binding</keyword>
<dbReference type="AlphaFoldDB" id="A0A380KIA5"/>
<evidence type="ECO:0000259" key="13">
    <source>
        <dbReference type="PROSITE" id="PS51199"/>
    </source>
</evidence>
<dbReference type="GO" id="GO:0005524">
    <property type="term" value="F:ATP binding"/>
    <property type="evidence" value="ECO:0007669"/>
    <property type="project" value="UniProtKB-UniRule"/>
</dbReference>
<dbReference type="Pfam" id="PF03796">
    <property type="entry name" value="DnaB_C"/>
    <property type="match status" value="1"/>
</dbReference>
<evidence type="ECO:0000256" key="9">
    <source>
        <dbReference type="ARBA" id="ARBA00023235"/>
    </source>
</evidence>
<evidence type="ECO:0000256" key="6">
    <source>
        <dbReference type="ARBA" id="ARBA00022806"/>
    </source>
</evidence>
<dbReference type="PANTHER" id="PTHR30153:SF2">
    <property type="entry name" value="REPLICATIVE DNA HELICASE"/>
    <property type="match status" value="1"/>
</dbReference>
<name>A0A380KIA5_9STRE</name>
<dbReference type="FunFam" id="3.40.50.300:FF:000076">
    <property type="entry name" value="Replicative DNA helicase"/>
    <property type="match status" value="1"/>
</dbReference>
<dbReference type="NCBIfam" id="TIGR00665">
    <property type="entry name" value="DnaB"/>
    <property type="match status" value="1"/>
</dbReference>
<keyword evidence="6 12" id="KW-0347">Helicase</keyword>
<dbReference type="PROSITE" id="PS51199">
    <property type="entry name" value="SF4_HELICASE"/>
    <property type="match status" value="1"/>
</dbReference>
<dbReference type="GO" id="GO:0042802">
    <property type="term" value="F:identical protein binding"/>
    <property type="evidence" value="ECO:0007669"/>
    <property type="project" value="UniProtKB-ARBA"/>
</dbReference>
<reference evidence="14 15" key="1">
    <citation type="submission" date="2018-06" db="EMBL/GenBank/DDBJ databases">
        <authorList>
            <consortium name="Pathogen Informatics"/>
            <person name="Doyle S."/>
        </authorList>
    </citation>
    <scope>NUCLEOTIDE SEQUENCE [LARGE SCALE GENOMIC DNA]</scope>
    <source>
        <strain evidence="14 15">NCTC12224</strain>
    </source>
</reference>
<dbReference type="InterPro" id="IPR007692">
    <property type="entry name" value="DNA_helicase_DnaB"/>
</dbReference>
<dbReference type="RefSeq" id="WP_414490985.1">
    <property type="nucleotide sequence ID" value="NZ_CP185251.1"/>
</dbReference>
<evidence type="ECO:0000256" key="4">
    <source>
        <dbReference type="ARBA" id="ARBA00022741"/>
    </source>
</evidence>
<evidence type="ECO:0000313" key="14">
    <source>
        <dbReference type="EMBL" id="SUN63970.1"/>
    </source>
</evidence>
<keyword evidence="15" id="KW-1185">Reference proteome</keyword>
<sequence>MQEMRVQPQDLLAEQSVLGAIFISPDKLITVREFIAPEDFYKYSHQVIFRAMITLSDRNDVIDATTVRGILDSQGDLQNIGGLAYIVELVNSVPTSANAEFYAKIVAEKAMLRNIISKLTETVNLAYEGAVESDEIIANAEKALVDINEHNSRSGFRRISDVLKINYENLEIRSKQTSDITGLPTGFRDLDRITTGLHPDQLIILAARPAVGKTAFALNIAQNVGTKQNQPVAIFSLEMGAEDLVNRFLASEGMVDARNLRTGQLTEQEWTNVTIAQGALADAPIYIDDTASIKITEIRARARKLAQETGGLGLIVIDYLQLITGTRPENRQQEVSEISRQLKILAKELRVPVIALSQLSRSVEQRQDKRPVLSDIRESGSIEQDADIVAFLYREDYYRREGDNDEEAIDDNTIEVILEKNRAGARGTVKLMFQKEYNKFSSIAQFEER</sequence>
<keyword evidence="3 12" id="KW-0235">DNA replication</keyword>
<dbReference type="Proteomes" id="UP000254924">
    <property type="component" value="Unassembled WGS sequence"/>
</dbReference>
<dbReference type="Gene3D" id="3.40.50.300">
    <property type="entry name" value="P-loop containing nucleotide triphosphate hydrolases"/>
    <property type="match status" value="1"/>
</dbReference>
<keyword evidence="4 12" id="KW-0547">Nucleotide-binding</keyword>
<dbReference type="InterPro" id="IPR016136">
    <property type="entry name" value="DNA_helicase_N/primase_C"/>
</dbReference>